<sequence length="160" mass="17486">MTRTVIIAWLIAGTLDILSAFVFAGMAGVTPTQVLQFVASGPFGDEMYESAAGAGAPLGLLTHFVIMLAMVAVYVWIAPNFSVTLRHPIVAGLLYGLLLWVVMYWIVRPLRWPEQWPPAAYAGDSAGEIAWNVGNALFSHCILVGIPIAWITARWRRKTS</sequence>
<reference evidence="2 3" key="1">
    <citation type="submission" date="2019-01" db="EMBL/GenBank/DDBJ databases">
        <title>Altererythrobacter rhizovicinus sp. nov., isolated from the rhizosphere soil of Haloxylon ammodendron.</title>
        <authorList>
            <person name="Li H.-P."/>
            <person name="Gou J.-Y."/>
            <person name="Yao D."/>
            <person name="Han Q.-Q."/>
            <person name="Shao K.-Z."/>
            <person name="Zhao Q."/>
            <person name="Zhang J.-L."/>
        </authorList>
    </citation>
    <scope>NUCLEOTIDE SEQUENCE [LARGE SCALE GENOMIC DNA]</scope>
    <source>
        <strain evidence="2 3">AY-3R</strain>
    </source>
</reference>
<accession>A0A4Q2KS93</accession>
<evidence type="ECO:0000256" key="1">
    <source>
        <dbReference type="SAM" id="Phobius"/>
    </source>
</evidence>
<keyword evidence="3" id="KW-1185">Reference proteome</keyword>
<feature type="transmembrane region" description="Helical" evidence="1">
    <location>
        <begin position="129"/>
        <end position="151"/>
    </location>
</feature>
<keyword evidence="1" id="KW-1133">Transmembrane helix</keyword>
<dbReference type="EMBL" id="SDPV01000001">
    <property type="protein sequence ID" value="RXZ66231.1"/>
    <property type="molecule type" value="Genomic_DNA"/>
</dbReference>
<evidence type="ECO:0000313" key="3">
    <source>
        <dbReference type="Proteomes" id="UP000293623"/>
    </source>
</evidence>
<dbReference type="Proteomes" id="UP000293623">
    <property type="component" value="Unassembled WGS sequence"/>
</dbReference>
<dbReference type="OrthoDB" id="118190at2"/>
<evidence type="ECO:0008006" key="4">
    <source>
        <dbReference type="Google" id="ProtNLM"/>
    </source>
</evidence>
<proteinExistence type="predicted"/>
<dbReference type="RefSeq" id="WP_129523705.1">
    <property type="nucleotide sequence ID" value="NZ_SDPV01000001.1"/>
</dbReference>
<keyword evidence="1" id="KW-0472">Membrane</keyword>
<name>A0A4Q2KS93_9SPHN</name>
<protein>
    <recommendedName>
        <fullName evidence="4">DUF1440 domain-containing protein</fullName>
    </recommendedName>
</protein>
<feature type="transmembrane region" description="Helical" evidence="1">
    <location>
        <begin position="51"/>
        <end position="77"/>
    </location>
</feature>
<dbReference type="AlphaFoldDB" id="A0A4Q2KS93"/>
<comment type="caution">
    <text evidence="2">The sequence shown here is derived from an EMBL/GenBank/DDBJ whole genome shotgun (WGS) entry which is preliminary data.</text>
</comment>
<keyword evidence="1" id="KW-0812">Transmembrane</keyword>
<gene>
    <name evidence="2" type="ORF">ETX26_05850</name>
</gene>
<organism evidence="2 3">
    <name type="scientific">Pelagerythrobacter rhizovicinus</name>
    <dbReference type="NCBI Taxonomy" id="2268576"/>
    <lineage>
        <taxon>Bacteria</taxon>
        <taxon>Pseudomonadati</taxon>
        <taxon>Pseudomonadota</taxon>
        <taxon>Alphaproteobacteria</taxon>
        <taxon>Sphingomonadales</taxon>
        <taxon>Erythrobacteraceae</taxon>
        <taxon>Pelagerythrobacter</taxon>
    </lineage>
</organism>
<evidence type="ECO:0000313" key="2">
    <source>
        <dbReference type="EMBL" id="RXZ66231.1"/>
    </source>
</evidence>
<feature type="transmembrane region" description="Helical" evidence="1">
    <location>
        <begin position="89"/>
        <end position="107"/>
    </location>
</feature>